<name>A0AAE3DEV5_9FIRM</name>
<accession>A0AAE3DEV5</accession>
<keyword evidence="2" id="KW-1185">Reference proteome</keyword>
<evidence type="ECO:0000313" key="2">
    <source>
        <dbReference type="Proteomes" id="UP001199319"/>
    </source>
</evidence>
<protein>
    <submittedName>
        <fullName evidence="1">Uncharacterized protein</fullName>
    </submittedName>
</protein>
<gene>
    <name evidence="1" type="ORF">LKD37_05340</name>
</gene>
<comment type="caution">
    <text evidence="1">The sequence shown here is derived from an EMBL/GenBank/DDBJ whole genome shotgun (WGS) entry which is preliminary data.</text>
</comment>
<reference evidence="1" key="1">
    <citation type="submission" date="2021-10" db="EMBL/GenBank/DDBJ databases">
        <title>Anaerobic single-cell dispensing facilitates the cultivation of human gut bacteria.</title>
        <authorList>
            <person name="Afrizal A."/>
        </authorList>
    </citation>
    <scope>NUCLEOTIDE SEQUENCE</scope>
    <source>
        <strain evidence="1">CLA-AA-H272</strain>
    </source>
</reference>
<proteinExistence type="predicted"/>
<dbReference type="RefSeq" id="WP_302928247.1">
    <property type="nucleotide sequence ID" value="NZ_JAJEPW010000010.1"/>
</dbReference>
<dbReference type="AlphaFoldDB" id="A0AAE3DEV5"/>
<sequence>MHPNFSQLTPRWFKRAFVYTGNIDDFRYRFEMDKDNGLLHTAVYTVYCFEVAKDVQQQDFPWDDQGVEQLKAWLQERYDHYTREGSL</sequence>
<dbReference type="Proteomes" id="UP001199319">
    <property type="component" value="Unassembled WGS sequence"/>
</dbReference>
<organism evidence="1 2">
    <name type="scientific">Brotocaccenecus cirricatena</name>
    <dbReference type="NCBI Taxonomy" id="3064195"/>
    <lineage>
        <taxon>Bacteria</taxon>
        <taxon>Bacillati</taxon>
        <taxon>Bacillota</taxon>
        <taxon>Clostridia</taxon>
        <taxon>Eubacteriales</taxon>
        <taxon>Oscillospiraceae</taxon>
        <taxon>Brotocaccenecus</taxon>
    </lineage>
</organism>
<evidence type="ECO:0000313" key="1">
    <source>
        <dbReference type="EMBL" id="MCC2128946.1"/>
    </source>
</evidence>
<dbReference type="EMBL" id="JAJEPW010000010">
    <property type="protein sequence ID" value="MCC2128946.1"/>
    <property type="molecule type" value="Genomic_DNA"/>
</dbReference>